<feature type="compositionally biased region" description="Low complexity" evidence="1">
    <location>
        <begin position="930"/>
        <end position="954"/>
    </location>
</feature>
<feature type="compositionally biased region" description="Low complexity" evidence="1">
    <location>
        <begin position="512"/>
        <end position="526"/>
    </location>
</feature>
<keyword evidence="3" id="KW-1185">Reference proteome</keyword>
<feature type="compositionally biased region" description="Basic and acidic residues" evidence="1">
    <location>
        <begin position="69"/>
        <end position="82"/>
    </location>
</feature>
<evidence type="ECO:0000256" key="1">
    <source>
        <dbReference type="SAM" id="MobiDB-lite"/>
    </source>
</evidence>
<feature type="compositionally biased region" description="Polar residues" evidence="1">
    <location>
        <begin position="624"/>
        <end position="641"/>
    </location>
</feature>
<feature type="compositionally biased region" description="Pro residues" evidence="1">
    <location>
        <begin position="495"/>
        <end position="511"/>
    </location>
</feature>
<feature type="region of interest" description="Disordered" evidence="1">
    <location>
        <begin position="1"/>
        <end position="125"/>
    </location>
</feature>
<evidence type="ECO:0000313" key="3">
    <source>
        <dbReference type="Proteomes" id="UP000053558"/>
    </source>
</evidence>
<feature type="compositionally biased region" description="Basic and acidic residues" evidence="1">
    <location>
        <begin position="170"/>
        <end position="202"/>
    </location>
</feature>
<evidence type="ECO:0000313" key="2">
    <source>
        <dbReference type="EMBL" id="EIW79223.1"/>
    </source>
</evidence>
<feature type="compositionally biased region" description="Low complexity" evidence="1">
    <location>
        <begin position="677"/>
        <end position="696"/>
    </location>
</feature>
<name>A0A5M3MJD5_CONPW</name>
<dbReference type="KEGG" id="cput:CONPUDRAFT_145319"/>
<feature type="region of interest" description="Disordered" evidence="1">
    <location>
        <begin position="316"/>
        <end position="968"/>
    </location>
</feature>
<feature type="compositionally biased region" description="Pro residues" evidence="1">
    <location>
        <begin position="814"/>
        <end position="875"/>
    </location>
</feature>
<comment type="caution">
    <text evidence="2">The sequence shown here is derived from an EMBL/GenBank/DDBJ whole genome shotgun (WGS) entry which is preliminary data.</text>
</comment>
<dbReference type="EMBL" id="JH711581">
    <property type="protein sequence ID" value="EIW79223.1"/>
    <property type="molecule type" value="Genomic_DNA"/>
</dbReference>
<feature type="region of interest" description="Disordered" evidence="1">
    <location>
        <begin position="148"/>
        <end position="204"/>
    </location>
</feature>
<feature type="compositionally biased region" description="Low complexity" evidence="1">
    <location>
        <begin position="393"/>
        <end position="419"/>
    </location>
</feature>
<gene>
    <name evidence="2" type="ORF">CONPUDRAFT_145319</name>
</gene>
<dbReference type="OrthoDB" id="3262497at2759"/>
<feature type="compositionally biased region" description="Polar residues" evidence="1">
    <location>
        <begin position="351"/>
        <end position="374"/>
    </location>
</feature>
<sequence length="968" mass="102537">MDNPWAVHDDQPPPSPPKLDDQLPNWTAPSWTAPASADAWGQTPAWGEESDIASHPKSPGSEHAPALKPKPEPKPQEPKPELEAANIPAPVSPASENDIPSEDDHQEITIPEPTSPVLPTAATLDGGFGGFESSIPFDTAATLAADDDAWGPPTVVDVDDNWGSTWGSAADREADGGEARDHVQPDEWEAARRERERMDRAVPPELLSSILQRCEEVTSELWPTDKEQTPESEADNWRTKGPEPIERYSDTLNKLLPPERPFLETLPPFAQTGIYKEMSTALRLSRHTPVAMRSPLTRYLDSRGTQRWRGTTTITEEDATPAGWRILEKKPEEEAKAAAAPKKTGWLSYWNRRNPSATSVDSPKSRTSPRSSMDSAPVKSPQPLETTQLSDKAASPTAASPVSVAKQPEQPASTSNSTTPDPPSIDVFPPAAPGPSAVSRFLNRFSRRQSRTGSALALSSDDLEFLDDVPYHGDDGKDDNDWSAMFNKPVVQPAAPTPLPPRLAPPPPPSAPVRSLPASRQASISSLPPPLAPSLSSRSSTPVPLSPISPSSSSTQQSASRAQSPFQFPPPPSNSLPPPLKAAPLLPPPQSTHPVPISPTTPKPPTTQAPAFDDFMDFTDASKALNSVNDSQARPSGTSRTGHLPANGDDFSDFFDAPAAAPPRPATPVRSSNSLDSFRSPSTIASSSSFQSSSSSKPLTRVAGPSRSRLSSLTGFDSPDQMPDRVPKPRQNERGWEFDEEMEELAGGAGDDFNDFASSAIQTPSPPLPPAKTLPAMAHPTSPTRMSIRSPLSKALAGPPRAPVQKPATLPMGMIPPPPNTTRAVPPPTSRTPTLPPPPVSRTPTLPPPPTSRTPTLPPPPGSKQGLIPPPPGMAPPSINTATQQPEFDLLGDAFAAAAAQPSSTGAVRDARSPVSSLSPSPLPMEMNTSLSLSSASSKPAPSQAVASASSNSKGGLSAQDLSFFEGL</sequence>
<protein>
    <submittedName>
        <fullName evidence="2">Uncharacterized protein</fullName>
    </submittedName>
</protein>
<organism evidence="2 3">
    <name type="scientific">Coniophora puteana (strain RWD-64-598)</name>
    <name type="common">Brown rot fungus</name>
    <dbReference type="NCBI Taxonomy" id="741705"/>
    <lineage>
        <taxon>Eukaryota</taxon>
        <taxon>Fungi</taxon>
        <taxon>Dikarya</taxon>
        <taxon>Basidiomycota</taxon>
        <taxon>Agaricomycotina</taxon>
        <taxon>Agaricomycetes</taxon>
        <taxon>Agaricomycetidae</taxon>
        <taxon>Boletales</taxon>
        <taxon>Coniophorineae</taxon>
        <taxon>Coniophoraceae</taxon>
        <taxon>Coniophora</taxon>
    </lineage>
</organism>
<dbReference type="RefSeq" id="XP_007770903.1">
    <property type="nucleotide sequence ID" value="XM_007772713.1"/>
</dbReference>
<proteinExistence type="predicted"/>
<feature type="compositionally biased region" description="Basic and acidic residues" evidence="1">
    <location>
        <begin position="223"/>
        <end position="245"/>
    </location>
</feature>
<reference evidence="3" key="1">
    <citation type="journal article" date="2012" name="Science">
        <title>The Paleozoic origin of enzymatic lignin decomposition reconstructed from 31 fungal genomes.</title>
        <authorList>
            <person name="Floudas D."/>
            <person name="Binder M."/>
            <person name="Riley R."/>
            <person name="Barry K."/>
            <person name="Blanchette R.A."/>
            <person name="Henrissat B."/>
            <person name="Martinez A.T."/>
            <person name="Otillar R."/>
            <person name="Spatafora J.W."/>
            <person name="Yadav J.S."/>
            <person name="Aerts A."/>
            <person name="Benoit I."/>
            <person name="Boyd A."/>
            <person name="Carlson A."/>
            <person name="Copeland A."/>
            <person name="Coutinho P.M."/>
            <person name="de Vries R.P."/>
            <person name="Ferreira P."/>
            <person name="Findley K."/>
            <person name="Foster B."/>
            <person name="Gaskell J."/>
            <person name="Glotzer D."/>
            <person name="Gorecki P."/>
            <person name="Heitman J."/>
            <person name="Hesse C."/>
            <person name="Hori C."/>
            <person name="Igarashi K."/>
            <person name="Jurgens J.A."/>
            <person name="Kallen N."/>
            <person name="Kersten P."/>
            <person name="Kohler A."/>
            <person name="Kuees U."/>
            <person name="Kumar T.K.A."/>
            <person name="Kuo A."/>
            <person name="LaButti K."/>
            <person name="Larrondo L.F."/>
            <person name="Lindquist E."/>
            <person name="Ling A."/>
            <person name="Lombard V."/>
            <person name="Lucas S."/>
            <person name="Lundell T."/>
            <person name="Martin R."/>
            <person name="McLaughlin D.J."/>
            <person name="Morgenstern I."/>
            <person name="Morin E."/>
            <person name="Murat C."/>
            <person name="Nagy L.G."/>
            <person name="Nolan M."/>
            <person name="Ohm R.A."/>
            <person name="Patyshakuliyeva A."/>
            <person name="Rokas A."/>
            <person name="Ruiz-Duenas F.J."/>
            <person name="Sabat G."/>
            <person name="Salamov A."/>
            <person name="Samejima M."/>
            <person name="Schmutz J."/>
            <person name="Slot J.C."/>
            <person name="St John F."/>
            <person name="Stenlid J."/>
            <person name="Sun H."/>
            <person name="Sun S."/>
            <person name="Syed K."/>
            <person name="Tsang A."/>
            <person name="Wiebenga A."/>
            <person name="Young D."/>
            <person name="Pisabarro A."/>
            <person name="Eastwood D.C."/>
            <person name="Martin F."/>
            <person name="Cullen D."/>
            <person name="Grigoriev I.V."/>
            <person name="Hibbett D.S."/>
        </authorList>
    </citation>
    <scope>NUCLEOTIDE SEQUENCE [LARGE SCALE GENOMIC DNA]</scope>
    <source>
        <strain evidence="3">RWD-64-598 SS2</strain>
    </source>
</reference>
<feature type="compositionally biased region" description="Pro residues" evidence="1">
    <location>
        <begin position="567"/>
        <end position="607"/>
    </location>
</feature>
<dbReference type="AlphaFoldDB" id="A0A5M3MJD5"/>
<feature type="compositionally biased region" description="Low complexity" evidence="1">
    <location>
        <begin position="533"/>
        <end position="566"/>
    </location>
</feature>
<feature type="compositionally biased region" description="Basic and acidic residues" evidence="1">
    <location>
        <begin position="722"/>
        <end position="737"/>
    </location>
</feature>
<accession>A0A5M3MJD5</accession>
<feature type="compositionally biased region" description="Basic and acidic residues" evidence="1">
    <location>
        <begin position="326"/>
        <end position="336"/>
    </location>
</feature>
<dbReference type="Proteomes" id="UP000053558">
    <property type="component" value="Unassembled WGS sequence"/>
</dbReference>
<dbReference type="GeneID" id="19202055"/>
<feature type="region of interest" description="Disordered" evidence="1">
    <location>
        <begin position="219"/>
        <end position="245"/>
    </location>
</feature>
<dbReference type="OMA" id="QNAWSET"/>